<name>U3AGG6_9EURY</name>
<evidence type="ECO:0000313" key="2">
    <source>
        <dbReference type="EMBL" id="GAD53878.1"/>
    </source>
</evidence>
<dbReference type="PANTHER" id="PTHR23131">
    <property type="entry name" value="ENDORIBONUCLEASE LACTB2"/>
    <property type="match status" value="1"/>
</dbReference>
<reference evidence="2 3" key="1">
    <citation type="submission" date="2013-09" db="EMBL/GenBank/DDBJ databases">
        <title>Whole genome sequencing of Halarchaeum acidiphilum strain MH1-52-1.</title>
        <authorList>
            <person name="Shimane Y."/>
            <person name="Minegishi H."/>
            <person name="Nishi S."/>
            <person name="Echigo A."/>
            <person name="Shuto A."/>
            <person name="Konishi M."/>
            <person name="Ito T."/>
            <person name="Ohkuma M."/>
            <person name="Ohta Y."/>
            <person name="Nagano Y."/>
            <person name="Tsubouchi T."/>
            <person name="Mori K."/>
            <person name="Usui K."/>
            <person name="Kamekura M."/>
            <person name="Usami R."/>
            <person name="Takaki Y."/>
            <person name="Hatada Y."/>
        </authorList>
    </citation>
    <scope>NUCLEOTIDE SEQUENCE [LARGE SCALE GENOMIC DNA]</scope>
    <source>
        <strain evidence="2 3">JCM 16109</strain>
    </source>
</reference>
<dbReference type="InterPro" id="IPR001279">
    <property type="entry name" value="Metallo-B-lactamas"/>
</dbReference>
<dbReference type="Proteomes" id="UP000016986">
    <property type="component" value="Unassembled WGS sequence"/>
</dbReference>
<keyword evidence="2" id="KW-0378">Hydrolase</keyword>
<dbReference type="InterPro" id="IPR036866">
    <property type="entry name" value="RibonucZ/Hydroxyglut_hydro"/>
</dbReference>
<sequence length="233" mass="25287">MHAPLGAADRLRRPPDEVATRVREAVEASGADAETRAAMLGEEREIRESIRAAMPIEAVDEWHVGDERVALGERTIDLVPTPGHQADHLCYATAVGDERVLFSGDMAIDSFRAVLLNDRLDLERRRAVADYRRSLDRLEALSIDRIYPGHGPVHEAFAAGLERDRGSLDHRIDGVRDALAGGPLTATAVAEAAVGEHDLVYIFPEVLAALCDLVNRGVAVREAGVDGATYRLA</sequence>
<dbReference type="InterPro" id="IPR050662">
    <property type="entry name" value="Sec-metab_biosynth-thioest"/>
</dbReference>
<evidence type="ECO:0000313" key="3">
    <source>
        <dbReference type="Proteomes" id="UP000016986"/>
    </source>
</evidence>
<evidence type="ECO:0000259" key="1">
    <source>
        <dbReference type="Pfam" id="PF00753"/>
    </source>
</evidence>
<dbReference type="Gene3D" id="3.60.15.10">
    <property type="entry name" value="Ribonuclease Z/Hydroxyacylglutathione hydrolase-like"/>
    <property type="match status" value="1"/>
</dbReference>
<gene>
    <name evidence="2" type="ORF">MBEHAL_2638</name>
</gene>
<protein>
    <submittedName>
        <fullName evidence="2">Putative hydrolase</fullName>
    </submittedName>
</protein>
<dbReference type="EMBL" id="BATA01000121">
    <property type="protein sequence ID" value="GAD53878.1"/>
    <property type="molecule type" value="Genomic_DNA"/>
</dbReference>
<dbReference type="Pfam" id="PF00753">
    <property type="entry name" value="Lactamase_B"/>
    <property type="match status" value="1"/>
</dbReference>
<keyword evidence="3" id="KW-1185">Reference proteome</keyword>
<dbReference type="eggNOG" id="arCOG00498">
    <property type="taxonomic scope" value="Archaea"/>
</dbReference>
<accession>U3AGG6</accession>
<feature type="domain" description="Metallo-beta-lactamase" evidence="1">
    <location>
        <begin position="6"/>
        <end position="150"/>
    </location>
</feature>
<dbReference type="AlphaFoldDB" id="U3AGG6"/>
<organism evidence="2 3">
    <name type="scientific">Halarchaeum acidiphilum MH1-52-1</name>
    <dbReference type="NCBI Taxonomy" id="1261545"/>
    <lineage>
        <taxon>Archaea</taxon>
        <taxon>Methanobacteriati</taxon>
        <taxon>Methanobacteriota</taxon>
        <taxon>Stenosarchaea group</taxon>
        <taxon>Halobacteria</taxon>
        <taxon>Halobacteriales</taxon>
        <taxon>Halobacteriaceae</taxon>
    </lineage>
</organism>
<dbReference type="SUPFAM" id="SSF56281">
    <property type="entry name" value="Metallo-hydrolase/oxidoreductase"/>
    <property type="match status" value="1"/>
</dbReference>
<comment type="caution">
    <text evidence="2">The sequence shown here is derived from an EMBL/GenBank/DDBJ whole genome shotgun (WGS) entry which is preliminary data.</text>
</comment>
<dbReference type="GO" id="GO:0016787">
    <property type="term" value="F:hydrolase activity"/>
    <property type="evidence" value="ECO:0007669"/>
    <property type="project" value="UniProtKB-KW"/>
</dbReference>
<proteinExistence type="predicted"/>